<evidence type="ECO:0000313" key="20">
    <source>
        <dbReference type="EMBL" id="RCL40277.1"/>
    </source>
</evidence>
<dbReference type="NCBIfam" id="NF004316">
    <property type="entry name" value="PRK05711.1"/>
    <property type="match status" value="1"/>
</dbReference>
<organism evidence="20 21">
    <name type="scientific">SAR86 cluster bacterium</name>
    <dbReference type="NCBI Taxonomy" id="2030880"/>
    <lineage>
        <taxon>Bacteria</taxon>
        <taxon>Pseudomonadati</taxon>
        <taxon>Pseudomonadota</taxon>
        <taxon>Gammaproteobacteria</taxon>
        <taxon>SAR86 cluster</taxon>
    </lineage>
</organism>
<evidence type="ECO:0000256" key="6">
    <source>
        <dbReference type="ARBA" id="ARBA00022705"/>
    </source>
</evidence>
<dbReference type="EMBL" id="QOPE01000028">
    <property type="protein sequence ID" value="RCL40277.1"/>
    <property type="molecule type" value="Genomic_DNA"/>
</dbReference>
<dbReference type="GO" id="GO:0003677">
    <property type="term" value="F:DNA binding"/>
    <property type="evidence" value="ECO:0007669"/>
    <property type="project" value="InterPro"/>
</dbReference>
<evidence type="ECO:0000259" key="19">
    <source>
        <dbReference type="SMART" id="SM00479"/>
    </source>
</evidence>
<keyword evidence="6 18" id="KW-0235">DNA replication</keyword>
<dbReference type="Proteomes" id="UP000253307">
    <property type="component" value="Unassembled WGS sequence"/>
</dbReference>
<evidence type="ECO:0000256" key="16">
    <source>
        <dbReference type="PIRSR" id="PIRSR606309-2"/>
    </source>
</evidence>
<evidence type="ECO:0000256" key="15">
    <source>
        <dbReference type="PIRSR" id="PIRSR606309-1"/>
    </source>
</evidence>
<keyword evidence="13 17" id="KW-0464">Manganese</keyword>
<feature type="binding site" evidence="17">
    <location>
        <position position="9"/>
    </location>
    <ligand>
        <name>a divalent metal cation</name>
        <dbReference type="ChEBI" id="CHEBI:60240"/>
        <label>1</label>
        <note>catalytic</note>
    </ligand>
</feature>
<accession>A0A368BTT4</accession>
<feature type="binding site" evidence="17">
    <location>
        <position position="11"/>
    </location>
    <ligand>
        <name>a divalent metal cation</name>
        <dbReference type="ChEBI" id="CHEBI:60240"/>
        <label>1</label>
        <note>catalytic</note>
    </ligand>
</feature>
<evidence type="ECO:0000256" key="17">
    <source>
        <dbReference type="PIRSR" id="PIRSR606309-3"/>
    </source>
</evidence>
<dbReference type="PANTHER" id="PTHR30231:SF41">
    <property type="entry name" value="DNA POLYMERASE III SUBUNIT EPSILON"/>
    <property type="match status" value="1"/>
</dbReference>
<feature type="binding site" evidence="16">
    <location>
        <position position="54"/>
    </location>
    <ligand>
        <name>substrate</name>
    </ligand>
</feature>
<dbReference type="GO" id="GO:0003887">
    <property type="term" value="F:DNA-directed DNA polymerase activity"/>
    <property type="evidence" value="ECO:0007669"/>
    <property type="project" value="UniProtKB-KW"/>
</dbReference>
<keyword evidence="5 18" id="KW-0548">Nucleotidyltransferase</keyword>
<evidence type="ECO:0000256" key="2">
    <source>
        <dbReference type="ARBA" id="ARBA00012417"/>
    </source>
</evidence>
<evidence type="ECO:0000256" key="11">
    <source>
        <dbReference type="ARBA" id="ARBA00022842"/>
    </source>
</evidence>
<dbReference type="GO" id="GO:0045004">
    <property type="term" value="P:DNA replication proofreading"/>
    <property type="evidence" value="ECO:0007669"/>
    <property type="project" value="TreeGrafter"/>
</dbReference>
<dbReference type="InterPro" id="IPR006309">
    <property type="entry name" value="DnaQ_proteo"/>
</dbReference>
<keyword evidence="11 17" id="KW-0460">Magnesium</keyword>
<keyword evidence="12 18" id="KW-0239">DNA-directed DNA polymerase</keyword>
<protein>
    <recommendedName>
        <fullName evidence="3 18">DNA polymerase III subunit epsilon</fullName>
        <ecNumber evidence="2 18">2.7.7.7</ecNumber>
    </recommendedName>
</protein>
<comment type="cofactor">
    <cofactor evidence="1 18">
        <name>Mn(2+)</name>
        <dbReference type="ChEBI" id="CHEBI:29035"/>
    </cofactor>
</comment>
<dbReference type="GO" id="GO:0046872">
    <property type="term" value="F:metal ion binding"/>
    <property type="evidence" value="ECO:0007669"/>
    <property type="project" value="UniProtKB-KW"/>
</dbReference>
<comment type="function">
    <text evidence="18">DNA polymerase III is a complex, multichain enzyme responsible for most of the replicative synthesis in bacteria. The epsilon subunit contain the editing function and is a proofreading 3'-5' exonuclease.</text>
</comment>
<dbReference type="Pfam" id="PF00929">
    <property type="entry name" value="RNase_T"/>
    <property type="match status" value="1"/>
</dbReference>
<gene>
    <name evidence="18" type="primary">dnaQ</name>
    <name evidence="20" type="ORF">DBW96_03620</name>
</gene>
<evidence type="ECO:0000256" key="18">
    <source>
        <dbReference type="RuleBase" id="RU364087"/>
    </source>
</evidence>
<dbReference type="NCBIfam" id="TIGR00573">
    <property type="entry name" value="dnaq"/>
    <property type="match status" value="1"/>
</dbReference>
<dbReference type="InterPro" id="IPR012337">
    <property type="entry name" value="RNaseH-like_sf"/>
</dbReference>
<keyword evidence="4 18" id="KW-0808">Transferase</keyword>
<evidence type="ECO:0000256" key="1">
    <source>
        <dbReference type="ARBA" id="ARBA00001936"/>
    </source>
</evidence>
<dbReference type="CDD" id="cd06131">
    <property type="entry name" value="DNA_pol_III_epsilon_Ecoli_like"/>
    <property type="match status" value="1"/>
</dbReference>
<feature type="binding site" evidence="16">
    <location>
        <position position="9"/>
    </location>
    <ligand>
        <name>substrate</name>
    </ligand>
</feature>
<feature type="binding site" evidence="16">
    <location>
        <position position="11"/>
    </location>
    <ligand>
        <name>substrate</name>
    </ligand>
</feature>
<evidence type="ECO:0000256" key="5">
    <source>
        <dbReference type="ARBA" id="ARBA00022695"/>
    </source>
</evidence>
<comment type="cofactor">
    <cofactor evidence="17">
        <name>Mg(2+)</name>
        <dbReference type="ChEBI" id="CHEBI:18420"/>
    </cofactor>
    <cofactor evidence="17">
        <name>Mn(2+)</name>
        <dbReference type="ChEBI" id="CHEBI:29035"/>
    </cofactor>
    <text evidence="17">Binds 2 divalent metal cations. Magnesium or manganese.</text>
</comment>
<dbReference type="PANTHER" id="PTHR30231">
    <property type="entry name" value="DNA POLYMERASE III SUBUNIT EPSILON"/>
    <property type="match status" value="1"/>
</dbReference>
<feature type="binding site" evidence="16">
    <location>
        <position position="59"/>
    </location>
    <ligand>
        <name>substrate</name>
    </ligand>
</feature>
<keyword evidence="8 17" id="KW-0479">Metal-binding</keyword>
<keyword evidence="10 18" id="KW-0269">Exonuclease</keyword>
<name>A0A368BTT4_9GAMM</name>
<dbReference type="GO" id="GO:0005829">
    <property type="term" value="C:cytosol"/>
    <property type="evidence" value="ECO:0007669"/>
    <property type="project" value="TreeGrafter"/>
</dbReference>
<dbReference type="InterPro" id="IPR036397">
    <property type="entry name" value="RNaseH_sf"/>
</dbReference>
<dbReference type="FunFam" id="3.30.420.10:FF:000012">
    <property type="entry name" value="DNA polymerase III subunit epsilon"/>
    <property type="match status" value="1"/>
</dbReference>
<comment type="subunit">
    <text evidence="18">DNA polymerase III contains a core (composed of alpha, epsilon and theta chains) that associates with a tau subunit. This core dimerizes to form the POLIII' complex. PolIII' associates with the gamma complex (composed of gamma, delta, delta', psi and chi chains) and with the beta chain to form the complete DNA polymerase III complex.</text>
</comment>
<evidence type="ECO:0000256" key="7">
    <source>
        <dbReference type="ARBA" id="ARBA00022722"/>
    </source>
</evidence>
<feature type="binding site" evidence="17">
    <location>
        <position position="160"/>
    </location>
    <ligand>
        <name>a divalent metal cation</name>
        <dbReference type="ChEBI" id="CHEBI:60240"/>
        <label>1</label>
        <note>catalytic</note>
    </ligand>
</feature>
<comment type="catalytic activity">
    <reaction evidence="14 18">
        <text>DNA(n) + a 2'-deoxyribonucleoside 5'-triphosphate = DNA(n+1) + diphosphate</text>
        <dbReference type="Rhea" id="RHEA:22508"/>
        <dbReference type="Rhea" id="RHEA-COMP:17339"/>
        <dbReference type="Rhea" id="RHEA-COMP:17340"/>
        <dbReference type="ChEBI" id="CHEBI:33019"/>
        <dbReference type="ChEBI" id="CHEBI:61560"/>
        <dbReference type="ChEBI" id="CHEBI:173112"/>
        <dbReference type="EC" id="2.7.7.7"/>
    </reaction>
</comment>
<comment type="caution">
    <text evidence="20">The sequence shown here is derived from an EMBL/GenBank/DDBJ whole genome shotgun (WGS) entry which is preliminary data.</text>
</comment>
<dbReference type="GO" id="GO:0008408">
    <property type="term" value="F:3'-5' exonuclease activity"/>
    <property type="evidence" value="ECO:0007669"/>
    <property type="project" value="TreeGrafter"/>
</dbReference>
<evidence type="ECO:0000256" key="8">
    <source>
        <dbReference type="ARBA" id="ARBA00022723"/>
    </source>
</evidence>
<evidence type="ECO:0000256" key="14">
    <source>
        <dbReference type="ARBA" id="ARBA00049244"/>
    </source>
</evidence>
<keyword evidence="9 18" id="KW-0378">Hydrolase</keyword>
<dbReference type="NCBIfam" id="TIGR01406">
    <property type="entry name" value="dnaQ_proteo"/>
    <property type="match status" value="1"/>
</dbReference>
<dbReference type="SUPFAM" id="SSF53098">
    <property type="entry name" value="Ribonuclease H-like"/>
    <property type="match status" value="1"/>
</dbReference>
<dbReference type="Gene3D" id="3.30.420.10">
    <property type="entry name" value="Ribonuclease H-like superfamily/Ribonuclease H"/>
    <property type="match status" value="1"/>
</dbReference>
<feature type="active site" description="Proton acceptor" evidence="15">
    <location>
        <position position="155"/>
    </location>
</feature>
<evidence type="ECO:0000256" key="12">
    <source>
        <dbReference type="ARBA" id="ARBA00022932"/>
    </source>
</evidence>
<dbReference type="InterPro" id="IPR013520">
    <property type="entry name" value="Ribonucl_H"/>
</dbReference>
<dbReference type="SMART" id="SM00479">
    <property type="entry name" value="EXOIII"/>
    <property type="match status" value="1"/>
</dbReference>
<evidence type="ECO:0000256" key="10">
    <source>
        <dbReference type="ARBA" id="ARBA00022839"/>
    </source>
</evidence>
<feature type="binding site" evidence="16">
    <location>
        <position position="160"/>
    </location>
    <ligand>
        <name>substrate</name>
    </ligand>
</feature>
<feature type="domain" description="Exonuclease" evidence="19">
    <location>
        <begin position="4"/>
        <end position="177"/>
    </location>
</feature>
<dbReference type="EC" id="2.7.7.7" evidence="2 18"/>
<dbReference type="AlphaFoldDB" id="A0A368BTT4"/>
<evidence type="ECO:0000313" key="21">
    <source>
        <dbReference type="Proteomes" id="UP000253307"/>
    </source>
</evidence>
<dbReference type="InterPro" id="IPR006054">
    <property type="entry name" value="DnaQ"/>
</dbReference>
<evidence type="ECO:0000256" key="4">
    <source>
        <dbReference type="ARBA" id="ARBA00022679"/>
    </source>
</evidence>
<reference evidence="20 21" key="1">
    <citation type="journal article" date="2018" name="Microbiome">
        <title>Fine metagenomic profile of the Mediterranean stratified and mixed water columns revealed by assembly and recruitment.</title>
        <authorList>
            <person name="Haro-Moreno J.M."/>
            <person name="Lopez-Perez M."/>
            <person name="De La Torre J.R."/>
            <person name="Picazo A."/>
            <person name="Camacho A."/>
            <person name="Rodriguez-Valera F."/>
        </authorList>
    </citation>
    <scope>NUCLEOTIDE SEQUENCE [LARGE SCALE GENOMIC DNA]</scope>
    <source>
        <strain evidence="20">MED-G82</strain>
    </source>
</reference>
<keyword evidence="7 18" id="KW-0540">Nuclease</keyword>
<evidence type="ECO:0000256" key="3">
    <source>
        <dbReference type="ARBA" id="ARBA00020352"/>
    </source>
</evidence>
<evidence type="ECO:0000256" key="13">
    <source>
        <dbReference type="ARBA" id="ARBA00023211"/>
    </source>
</evidence>
<proteinExistence type="predicted"/>
<evidence type="ECO:0000256" key="9">
    <source>
        <dbReference type="ARBA" id="ARBA00022801"/>
    </source>
</evidence>
<sequence>MSKRFIVLDTETTGLEVEQGHRIIEIGALLLEDRKKTDDHFHVYLNPERLIDEEAQKVHGISNKDLIDKPKFSDIADEFLEFINNSTLIIHNAPFDLGFLNNELNLISSSYPRLEEICEVEDSLVIAREKYPGQRNSLDALTKRFDINNYDRTHHGAMLDTNILADVYFHLTGGQSKFEFSSNLSSEANEEGITDEIIKSDIDIPSFKANSNDISEHKKRLNEIESQNNITTLWNQS</sequence>